<dbReference type="KEGG" id="bsei:KMZ68_19755"/>
<dbReference type="Pfam" id="PF12697">
    <property type="entry name" value="Abhydrolase_6"/>
    <property type="match status" value="1"/>
</dbReference>
<dbReference type="InterPro" id="IPR050266">
    <property type="entry name" value="AB_hydrolase_sf"/>
</dbReference>
<reference evidence="3" key="1">
    <citation type="submission" date="2021-06" db="EMBL/GenBank/DDBJ databases">
        <title>Bradyrhizobium sp. S2-11-2 Genome sequencing.</title>
        <authorList>
            <person name="Jin L."/>
        </authorList>
    </citation>
    <scope>NUCLEOTIDE SEQUENCE</scope>
    <source>
        <strain evidence="3">S2-11-2</strain>
    </source>
</reference>
<evidence type="ECO:0000259" key="2">
    <source>
        <dbReference type="Pfam" id="PF12697"/>
    </source>
</evidence>
<dbReference type="SUPFAM" id="SSF53474">
    <property type="entry name" value="alpha/beta-Hydrolases"/>
    <property type="match status" value="1"/>
</dbReference>
<evidence type="ECO:0000256" key="1">
    <source>
        <dbReference type="ARBA" id="ARBA00022801"/>
    </source>
</evidence>
<dbReference type="RefSeq" id="WP_215612847.1">
    <property type="nucleotide sequence ID" value="NZ_CP076135.1"/>
</dbReference>
<dbReference type="Proteomes" id="UP000680805">
    <property type="component" value="Chromosome"/>
</dbReference>
<dbReference type="InterPro" id="IPR029058">
    <property type="entry name" value="AB_hydrolase_fold"/>
</dbReference>
<dbReference type="AlphaFoldDB" id="A0A975NL53"/>
<dbReference type="GO" id="GO:0016020">
    <property type="term" value="C:membrane"/>
    <property type="evidence" value="ECO:0007669"/>
    <property type="project" value="TreeGrafter"/>
</dbReference>
<evidence type="ECO:0000313" key="3">
    <source>
        <dbReference type="EMBL" id="QWG17193.1"/>
    </source>
</evidence>
<protein>
    <submittedName>
        <fullName evidence="3">Alpha/beta hydrolase</fullName>
    </submittedName>
</protein>
<evidence type="ECO:0000313" key="4">
    <source>
        <dbReference type="Proteomes" id="UP000680805"/>
    </source>
</evidence>
<dbReference type="PANTHER" id="PTHR43798">
    <property type="entry name" value="MONOACYLGLYCEROL LIPASE"/>
    <property type="match status" value="1"/>
</dbReference>
<keyword evidence="1 3" id="KW-0378">Hydrolase</keyword>
<accession>A0A975NL53</accession>
<dbReference type="InterPro" id="IPR000073">
    <property type="entry name" value="AB_hydrolase_1"/>
</dbReference>
<sequence>MIEDTRGCIDYDESGEGRTVVLVPGSCSTGAAWRPVMAQWENDYRCVTTSLLGYGGTLERRSADDADIAHEAEVLEAVIRRAGCPVHLVGHSFGGLSALAVALRARVPLLSLTIAEAPALEILRHAGEYRHYLAFRKMSESYSRAHQAGETTAIEQMIDFYGGAGTFAGWPQRVRDYATQTTPANLLDWASAYGFELTSGLLATVKIPTLVLWGEASHPAAKRANQLLGQCIPDAKVATIAGAAHFMILTHAGEVAGMIERHMARAEHRVAAAAAVPAN</sequence>
<organism evidence="3 4">
    <name type="scientific">Bradyrhizobium sediminis</name>
    <dbReference type="NCBI Taxonomy" id="2840469"/>
    <lineage>
        <taxon>Bacteria</taxon>
        <taxon>Pseudomonadati</taxon>
        <taxon>Pseudomonadota</taxon>
        <taxon>Alphaproteobacteria</taxon>
        <taxon>Hyphomicrobiales</taxon>
        <taxon>Nitrobacteraceae</taxon>
        <taxon>Bradyrhizobium</taxon>
    </lineage>
</organism>
<proteinExistence type="predicted"/>
<name>A0A975NL53_9BRAD</name>
<feature type="domain" description="AB hydrolase-1" evidence="2">
    <location>
        <begin position="20"/>
        <end position="256"/>
    </location>
</feature>
<gene>
    <name evidence="3" type="ORF">KMZ68_19755</name>
</gene>
<dbReference type="PRINTS" id="PR00111">
    <property type="entry name" value="ABHYDROLASE"/>
</dbReference>
<dbReference type="Gene3D" id="3.40.50.1820">
    <property type="entry name" value="alpha/beta hydrolase"/>
    <property type="match status" value="1"/>
</dbReference>
<dbReference type="PANTHER" id="PTHR43798:SF31">
    <property type="entry name" value="AB HYDROLASE SUPERFAMILY PROTEIN YCLE"/>
    <property type="match status" value="1"/>
</dbReference>
<dbReference type="GO" id="GO:0016787">
    <property type="term" value="F:hydrolase activity"/>
    <property type="evidence" value="ECO:0007669"/>
    <property type="project" value="UniProtKB-KW"/>
</dbReference>
<dbReference type="EMBL" id="CP076135">
    <property type="protein sequence ID" value="QWG17193.1"/>
    <property type="molecule type" value="Genomic_DNA"/>
</dbReference>